<proteinExistence type="predicted"/>
<dbReference type="Proteomes" id="UP000800200">
    <property type="component" value="Unassembled WGS sequence"/>
</dbReference>
<protein>
    <submittedName>
        <fullName evidence="1">Uncharacterized protein</fullName>
    </submittedName>
</protein>
<gene>
    <name evidence="1" type="ORF">K469DRAFT_76499</name>
</gene>
<name>A0A6A6EGV7_9PEZI</name>
<evidence type="ECO:0000313" key="2">
    <source>
        <dbReference type="Proteomes" id="UP000800200"/>
    </source>
</evidence>
<reference evidence="1" key="1">
    <citation type="journal article" date="2020" name="Stud. Mycol.">
        <title>101 Dothideomycetes genomes: a test case for predicting lifestyles and emergence of pathogens.</title>
        <authorList>
            <person name="Haridas S."/>
            <person name="Albert R."/>
            <person name="Binder M."/>
            <person name="Bloem J."/>
            <person name="Labutti K."/>
            <person name="Salamov A."/>
            <person name="Andreopoulos B."/>
            <person name="Baker S."/>
            <person name="Barry K."/>
            <person name="Bills G."/>
            <person name="Bluhm B."/>
            <person name="Cannon C."/>
            <person name="Castanera R."/>
            <person name="Culley D."/>
            <person name="Daum C."/>
            <person name="Ezra D."/>
            <person name="Gonzalez J."/>
            <person name="Henrissat B."/>
            <person name="Kuo A."/>
            <person name="Liang C."/>
            <person name="Lipzen A."/>
            <person name="Lutzoni F."/>
            <person name="Magnuson J."/>
            <person name="Mondo S."/>
            <person name="Nolan M."/>
            <person name="Ohm R."/>
            <person name="Pangilinan J."/>
            <person name="Park H.-J."/>
            <person name="Ramirez L."/>
            <person name="Alfaro M."/>
            <person name="Sun H."/>
            <person name="Tritt A."/>
            <person name="Yoshinaga Y."/>
            <person name="Zwiers L.-H."/>
            <person name="Turgeon B."/>
            <person name="Goodwin S."/>
            <person name="Spatafora J."/>
            <person name="Crous P."/>
            <person name="Grigoriev I."/>
        </authorList>
    </citation>
    <scope>NUCLEOTIDE SEQUENCE</scope>
    <source>
        <strain evidence="1">CBS 207.26</strain>
    </source>
</reference>
<dbReference type="AlphaFoldDB" id="A0A6A6EGV7"/>
<organism evidence="1 2">
    <name type="scientific">Zopfia rhizophila CBS 207.26</name>
    <dbReference type="NCBI Taxonomy" id="1314779"/>
    <lineage>
        <taxon>Eukaryota</taxon>
        <taxon>Fungi</taxon>
        <taxon>Dikarya</taxon>
        <taxon>Ascomycota</taxon>
        <taxon>Pezizomycotina</taxon>
        <taxon>Dothideomycetes</taxon>
        <taxon>Dothideomycetes incertae sedis</taxon>
        <taxon>Zopfiaceae</taxon>
        <taxon>Zopfia</taxon>
    </lineage>
</organism>
<evidence type="ECO:0000313" key="1">
    <source>
        <dbReference type="EMBL" id="KAF2189106.1"/>
    </source>
</evidence>
<sequence>MSSYSTHSALWLNSIRTMTRLWYLLASLAACPYANSLCIEVHSFATSLMRQSHILHLRYHIRATGTLHGSGAVSSATVVSLICVTGDIAGFDASLIRAALAFDSAAPASSAAFLRFRPRFPLPLVSLAERLV</sequence>
<accession>A0A6A6EGV7</accession>
<keyword evidence="2" id="KW-1185">Reference proteome</keyword>
<dbReference type="EMBL" id="ML994622">
    <property type="protein sequence ID" value="KAF2189106.1"/>
    <property type="molecule type" value="Genomic_DNA"/>
</dbReference>